<sequence length="210" mass="21709">MNISASRLAYLVTFNASLITALLVALLAPERGSGLLALGLCVGLLVWNVDLLERRTALAAEEGDGAHAATRSRSRSSKAVDAAQPTVFALSAVLAMVVRQSPALVIGVAAMAMVVGVVAERATRGDRSRTSSAAAIETWRARGPSRWSDLGYVLFLLAMAALSLGLPDDLAVVVPVALAAVVVLLVIACGQRRIGRRGAPVSSTADPGTR</sequence>
<evidence type="ECO:0000256" key="1">
    <source>
        <dbReference type="SAM" id="Phobius"/>
    </source>
</evidence>
<evidence type="ECO:0000313" key="2">
    <source>
        <dbReference type="EMBL" id="OUE18917.1"/>
    </source>
</evidence>
<comment type="caution">
    <text evidence="2">The sequence shown here is derived from an EMBL/GenBank/DDBJ whole genome shotgun (WGS) entry which is preliminary data.</text>
</comment>
<feature type="transmembrane region" description="Helical" evidence="1">
    <location>
        <begin position="103"/>
        <end position="119"/>
    </location>
</feature>
<feature type="transmembrane region" description="Helical" evidence="1">
    <location>
        <begin position="150"/>
        <end position="166"/>
    </location>
</feature>
<keyword evidence="1" id="KW-1133">Transmembrane helix</keyword>
<dbReference type="AlphaFoldDB" id="A0A251Y3S2"/>
<feature type="transmembrane region" description="Helical" evidence="1">
    <location>
        <begin position="172"/>
        <end position="190"/>
    </location>
</feature>
<gene>
    <name evidence="2" type="ORF">BFL36_12815</name>
</gene>
<dbReference type="Proteomes" id="UP000195011">
    <property type="component" value="Unassembled WGS sequence"/>
</dbReference>
<reference evidence="2 3" key="1">
    <citation type="submission" date="2016-08" db="EMBL/GenBank/DDBJ databases">
        <title>Genome sequence of Clavibacter michiganensis spp strain CFBP8017.</title>
        <authorList>
            <person name="Thapa S.P."/>
            <person name="Coaker G."/>
            <person name="Jacques M.-A."/>
        </authorList>
    </citation>
    <scope>NUCLEOTIDE SEQUENCE [LARGE SCALE GENOMIC DNA]</scope>
    <source>
        <strain evidence="2">CFBP8017</strain>
    </source>
</reference>
<organism evidence="2 3">
    <name type="scientific">Clavibacter michiganensis</name>
    <dbReference type="NCBI Taxonomy" id="28447"/>
    <lineage>
        <taxon>Bacteria</taxon>
        <taxon>Bacillati</taxon>
        <taxon>Actinomycetota</taxon>
        <taxon>Actinomycetes</taxon>
        <taxon>Micrococcales</taxon>
        <taxon>Microbacteriaceae</taxon>
        <taxon>Clavibacter</taxon>
    </lineage>
</organism>
<proteinExistence type="predicted"/>
<dbReference type="EMBL" id="MDJY01000060">
    <property type="protein sequence ID" value="OUE18917.1"/>
    <property type="molecule type" value="Genomic_DNA"/>
</dbReference>
<accession>A0A251Y3S2</accession>
<feature type="transmembrane region" description="Helical" evidence="1">
    <location>
        <begin position="7"/>
        <end position="28"/>
    </location>
</feature>
<name>A0A251Y3S2_9MICO</name>
<dbReference type="RefSeq" id="WP_086518302.1">
    <property type="nucleotide sequence ID" value="NZ_MDJY01000060.1"/>
</dbReference>
<keyword evidence="1" id="KW-0472">Membrane</keyword>
<protein>
    <submittedName>
        <fullName evidence="2">Uncharacterized protein</fullName>
    </submittedName>
</protein>
<keyword evidence="1" id="KW-0812">Transmembrane</keyword>
<evidence type="ECO:0000313" key="3">
    <source>
        <dbReference type="Proteomes" id="UP000195011"/>
    </source>
</evidence>